<dbReference type="InterPro" id="IPR036961">
    <property type="entry name" value="Kinesin_motor_dom_sf"/>
</dbReference>
<evidence type="ECO:0000256" key="7">
    <source>
        <dbReference type="ARBA" id="ARBA00023054"/>
    </source>
</evidence>
<feature type="region of interest" description="Disordered" evidence="12">
    <location>
        <begin position="1869"/>
        <end position="1894"/>
    </location>
</feature>
<dbReference type="InterPro" id="IPR008984">
    <property type="entry name" value="SMAD_FHA_dom_sf"/>
</dbReference>
<dbReference type="GO" id="GO:0005524">
    <property type="term" value="F:ATP binding"/>
    <property type="evidence" value="ECO:0007669"/>
    <property type="project" value="UniProtKB-UniRule"/>
</dbReference>
<evidence type="ECO:0000256" key="2">
    <source>
        <dbReference type="ARBA" id="ARBA00020751"/>
    </source>
</evidence>
<feature type="domain" description="Kinesin motor" evidence="14">
    <location>
        <begin position="3"/>
        <end position="356"/>
    </location>
</feature>
<keyword evidence="15" id="KW-1185">Reference proteome</keyword>
<dbReference type="InterPro" id="IPR000253">
    <property type="entry name" value="FHA_dom"/>
</dbReference>
<dbReference type="SUPFAM" id="SSF50729">
    <property type="entry name" value="PH domain-like"/>
    <property type="match status" value="1"/>
</dbReference>
<dbReference type="CTD" id="36876"/>
<evidence type="ECO:0000256" key="4">
    <source>
        <dbReference type="ARBA" id="ARBA00022701"/>
    </source>
</evidence>
<protein>
    <recommendedName>
        <fullName evidence="2">Kinesin-like protein unc-104</fullName>
    </recommendedName>
</protein>
<keyword evidence="9" id="KW-0206">Cytoskeleton</keyword>
<feature type="region of interest" description="Disordered" evidence="12">
    <location>
        <begin position="757"/>
        <end position="784"/>
    </location>
</feature>
<dbReference type="InterPro" id="IPR019821">
    <property type="entry name" value="Kinesin_motor_CS"/>
</dbReference>
<dbReference type="PROSITE" id="PS50003">
    <property type="entry name" value="PH_DOMAIN"/>
    <property type="match status" value="1"/>
</dbReference>
<feature type="region of interest" description="Disordered" evidence="12">
    <location>
        <begin position="459"/>
        <end position="482"/>
    </location>
</feature>
<feature type="domain" description="PH" evidence="13">
    <location>
        <begin position="1945"/>
        <end position="2045"/>
    </location>
</feature>
<keyword evidence="7 11" id="KW-0175">Coiled coil</keyword>
<dbReference type="PANTHER" id="PTHR47117:SF10">
    <property type="entry name" value="KINESIN-LIKE PROTEIN KIF1B"/>
    <property type="match status" value="1"/>
</dbReference>
<organism evidence="15 16">
    <name type="scientific">Dermatophagoides pteronyssinus</name>
    <name type="common">European house dust mite</name>
    <dbReference type="NCBI Taxonomy" id="6956"/>
    <lineage>
        <taxon>Eukaryota</taxon>
        <taxon>Metazoa</taxon>
        <taxon>Ecdysozoa</taxon>
        <taxon>Arthropoda</taxon>
        <taxon>Chelicerata</taxon>
        <taxon>Arachnida</taxon>
        <taxon>Acari</taxon>
        <taxon>Acariformes</taxon>
        <taxon>Sarcoptiformes</taxon>
        <taxon>Astigmata</taxon>
        <taxon>Psoroptidia</taxon>
        <taxon>Analgoidea</taxon>
        <taxon>Pyroglyphidae</taxon>
        <taxon>Dermatophagoidinae</taxon>
        <taxon>Dermatophagoides</taxon>
    </lineage>
</organism>
<comment type="similarity">
    <text evidence="10">Belongs to the TRAFAC class myosin-kinesin ATPase superfamily. Kinesin family.</text>
</comment>
<evidence type="ECO:0000256" key="12">
    <source>
        <dbReference type="SAM" id="MobiDB-lite"/>
    </source>
</evidence>
<evidence type="ECO:0000256" key="10">
    <source>
        <dbReference type="PROSITE-ProRule" id="PRU00283"/>
    </source>
</evidence>
<dbReference type="Pfam" id="PF16183">
    <property type="entry name" value="Kinesin_assoc"/>
    <property type="match status" value="1"/>
</dbReference>
<evidence type="ECO:0000313" key="16">
    <source>
        <dbReference type="RefSeq" id="XP_027196776.1"/>
    </source>
</evidence>
<evidence type="ECO:0000259" key="14">
    <source>
        <dbReference type="PROSITE" id="PS50067"/>
    </source>
</evidence>
<dbReference type="Proteomes" id="UP000515146">
    <property type="component" value="Unplaced"/>
</dbReference>
<dbReference type="GO" id="GO:0010970">
    <property type="term" value="P:transport along microtubule"/>
    <property type="evidence" value="ECO:0007669"/>
    <property type="project" value="UniProtKB-ARBA"/>
</dbReference>
<feature type="compositionally biased region" description="Acidic residues" evidence="12">
    <location>
        <begin position="1150"/>
        <end position="1171"/>
    </location>
</feature>
<gene>
    <name evidence="16" type="primary">LOC113791230</name>
</gene>
<dbReference type="Pfam" id="PF00169">
    <property type="entry name" value="PH"/>
    <property type="match status" value="1"/>
</dbReference>
<dbReference type="Pfam" id="PF00225">
    <property type="entry name" value="Kinesin"/>
    <property type="match status" value="1"/>
</dbReference>
<feature type="region of interest" description="Disordered" evidence="12">
    <location>
        <begin position="409"/>
        <end position="434"/>
    </location>
</feature>
<dbReference type="FunCoup" id="A0A6P6XV91">
    <property type="interactions" value="141"/>
</dbReference>
<dbReference type="GO" id="GO:0008017">
    <property type="term" value="F:microtubule binding"/>
    <property type="evidence" value="ECO:0007669"/>
    <property type="project" value="InterPro"/>
</dbReference>
<comment type="subcellular location">
    <subcellularLocation>
        <location evidence="1">Cytoplasm</location>
        <location evidence="1">Cytoskeleton</location>
    </subcellularLocation>
</comment>
<feature type="coiled-coil region" evidence="11">
    <location>
        <begin position="700"/>
        <end position="749"/>
    </location>
</feature>
<dbReference type="PROSITE" id="PS00411">
    <property type="entry name" value="KINESIN_MOTOR_1"/>
    <property type="match status" value="1"/>
</dbReference>
<dbReference type="OrthoDB" id="3176171at2759"/>
<keyword evidence="4" id="KW-0493">Microtubule</keyword>
<dbReference type="InterPro" id="IPR011993">
    <property type="entry name" value="PH-like_dom_sf"/>
</dbReference>
<feature type="compositionally biased region" description="Low complexity" evidence="12">
    <location>
        <begin position="2095"/>
        <end position="2104"/>
    </location>
</feature>
<evidence type="ECO:0000256" key="3">
    <source>
        <dbReference type="ARBA" id="ARBA00022490"/>
    </source>
</evidence>
<dbReference type="InParanoid" id="A0A6P6XV91"/>
<feature type="binding site" evidence="10">
    <location>
        <begin position="93"/>
        <end position="100"/>
    </location>
    <ligand>
        <name>ATP</name>
        <dbReference type="ChEBI" id="CHEBI:30616"/>
    </ligand>
</feature>
<dbReference type="Pfam" id="PF00498">
    <property type="entry name" value="FHA"/>
    <property type="match status" value="1"/>
</dbReference>
<evidence type="ECO:0000256" key="5">
    <source>
        <dbReference type="ARBA" id="ARBA00022741"/>
    </source>
</evidence>
<keyword evidence="8 10" id="KW-0505">Motor protein</keyword>
<dbReference type="InterPro" id="IPR032405">
    <property type="entry name" value="Kinesin_assoc"/>
</dbReference>
<keyword evidence="6 10" id="KW-0067">ATP-binding</keyword>
<dbReference type="InterPro" id="IPR027417">
    <property type="entry name" value="P-loop_NTPase"/>
</dbReference>
<sequence>MSSVKVAVRVRPFNKREIGYGCKNIISMTDKTTIIINPKIENQSKTFTFDYSYWSHEPNDPNFIDQWKVYQDIGIEMLKHSFEGYNVCIFAYGQTGAGKSYTMMGARDDDGIIPNLCRDLFDRIVSHSDDTNSNNEDDTMYSVEVSYMEIYCERVRDLLNPKIKGPLRVREHPVLGPYVEDLSKLAVTSYEDIHEIIDEGNKARTVAATNMNETSSRSHAVFTIILTQMKQDHLTGLSSEKVSKISLVDLAGSERADSTGAQGTRLKEGANINKSLTTLGKVISALAELSSQDPAKKKKSKKSDFIPYRDSVLTWLLRENLGGNSKTAMIAAISPADINYEETLSTLRYADRAKQIMCTAIINEDANAKLIRELRDEIARLKTILLAEGIQLEQSNKLNSMMIINDNNDRQQQQQQNQQQPQQQQQQQQDQQQNLTANIDESDQANNNNIFDNSIIDIQQQQQQQQDHQNDNHHPKLKQSSISITGENVIIEQLHETEKLMSELNATWEEKLKRTEEIRAQREAVLAEMGVARRADGDAVGVFSPINTPHLLNLNEDPLMSECLLYYLKDGETRVGQDGARIAQDIRLSGTNILLEHCIFENRNGTVKLIPCSLDALCFVNGRRVENCQELRTGARVILGKYHVFRFQHPGQVRESRSKDPIQDSLISTTTTITSNQQQQAVDWTFAQMELLEKQGIDLKLEMEKKLLQLEEQYRREKAEADLTFEEAKKNYEQTIERLQKQVNEQSMTMSQMFSSMHHSRYGGDNDSSIDDDDDDNDDDNSEAEHRRLFPESDSIFFQMQCESPLTFWQESIVRKALLKWRYHQFTSLRDDLWGNAIFLKEANAMSVELKKRVQFQFVILTDTIYSPLMADLLIDYRDQFNSEQNSIDLQSDSGMVNTCCTNTTTTTTNVFNENPFPRTIVAVEVKDQKNGATHYWSLIKLRKRLELMRQVYSKYAEEYSAAIAAAATSSSISSSTSSNVSNSLQSSLTSSASYHQLNGTIPSGNNAGGTGVTIYHANSIINGTVETETSDPFYDRFPWFRFIGRGLMFLQNLFENCSITQCISIVNEKGDVMGYLKVSIQPLTEKDLSAAIDDSDKRPKIQQHARIDFADDDQHLQEIIERTRLKRKLSRLIPKINDQNVKLSSSGEGEIDEKEVECEDEDEDEDEDETTTTTTTMDEKNQQQNDSIPDHLKLNEDFMFRVSIIQLYGLSKSYADVFCQFNFRHRSNEAFSTESIKNTSSGSKNGGRSANFYWSQNISVRVTQAFIDYLQQEPLIFELYGHYQHHPLHREAIFANSDNNNNNKWLFRNIGQSTTMNMDQNQIGLPRPPPKRMQLTSYLPISTPIRSPRFTPGLVNQWQIMASRVTSASTSLVHSKIDLTVWIEVCELTPDGQYLPVVVDHNDDTPCRGTFLLHQGIQRRIRVTIMNHPDFDIHFRDLRELVIGRVRTYPDCSDFDDENDPSVLSLSLFFSEHLEPLDDGRERFRFEAAWDSSLHNSLLLNRVTPSGERVYLTMSAYLDLDRCSQPGILTKDLCIIIYGRDSRTIPSLLTGGSHGSGLSTRVLKNILTGSYKNAELNHIMAIFELVLRRSLEAGSPGVQRRQRRVLDTSTMYVRGQENLGSWQPRGDSLIFDHQWELEKLYRLEMVERCRHRLLIRTAKSTTTPKSFDEDELNDLPGKAIRSSITTGMMRKSTSRLGLAALANSNLSAVTSDNTTHALISPVVTTTVDIDGGLSSNKTLALSSASTKSTAIPRSSTFSAGIETLLEREKVEEFHSEHDRNLVTKCLKLIQFHIPSQPAPIFQTPPPPPAGSSSNLLRTPTEWNIGGGGSNGSTPDGYGTSITPDKNFIISGLTVESWFEREKLSFNQTNRHHYQQQQQQSTHQSIHSHSNSPMGMIIDDISPTSLSNNNNNNLFIPEIEEVRVSSIISKKGYINCLMANEYSSSSSSSNQLNDDQQQQQPTQWQKQWIVVRRPYMFIYRDDKDTVERSIINLTQARVECSEQQRQMLCVENAFSIITKHAGYLFRTSTSREMYNWLYSINPLYAGQLMCEWARAHHSATTTTTTTSNFELGYPPSLSTIKQQQQQQNNSATGQSRNSLSSSSSKNVDNIFNEQQQQQQSTTETTNQKHHCNISSQ</sequence>
<name>A0A6P6XV91_DERPT</name>
<feature type="compositionally biased region" description="Acidic residues" evidence="12">
    <location>
        <begin position="768"/>
        <end position="782"/>
    </location>
</feature>
<feature type="compositionally biased region" description="Low complexity" evidence="12">
    <location>
        <begin position="410"/>
        <end position="434"/>
    </location>
</feature>
<feature type="region of interest" description="Disordered" evidence="12">
    <location>
        <begin position="1144"/>
        <end position="1188"/>
    </location>
</feature>
<feature type="compositionally biased region" description="Low complexity" evidence="12">
    <location>
        <begin position="2112"/>
        <end position="2125"/>
    </location>
</feature>
<dbReference type="Gene3D" id="3.40.850.10">
    <property type="entry name" value="Kinesin motor domain"/>
    <property type="match status" value="1"/>
</dbReference>
<dbReference type="InterPro" id="IPR022164">
    <property type="entry name" value="Kinesin-like"/>
</dbReference>
<proteinExistence type="inferred from homology"/>
<dbReference type="Gene3D" id="2.60.200.20">
    <property type="match status" value="1"/>
</dbReference>
<dbReference type="InterPro" id="IPR001849">
    <property type="entry name" value="PH_domain"/>
</dbReference>
<dbReference type="InterPro" id="IPR001752">
    <property type="entry name" value="Kinesin_motor_dom"/>
</dbReference>
<dbReference type="CDD" id="cd22705">
    <property type="entry name" value="FHA_KIF1"/>
    <property type="match status" value="1"/>
</dbReference>
<keyword evidence="5 10" id="KW-0547">Nucleotide-binding</keyword>
<dbReference type="PANTHER" id="PTHR47117">
    <property type="entry name" value="STAR-RELATED LIPID TRANSFER PROTEIN 9"/>
    <property type="match status" value="1"/>
</dbReference>
<accession>A0A6P6XV91</accession>
<dbReference type="GO" id="GO:0003777">
    <property type="term" value="F:microtubule motor activity"/>
    <property type="evidence" value="ECO:0007669"/>
    <property type="project" value="InterPro"/>
</dbReference>
<dbReference type="PRINTS" id="PR00380">
    <property type="entry name" value="KINESINHEAVY"/>
</dbReference>
<dbReference type="RefSeq" id="XP_027196776.1">
    <property type="nucleotide sequence ID" value="XM_027340975.1"/>
</dbReference>
<feature type="compositionally biased region" description="Basic residues" evidence="12">
    <location>
        <begin position="2127"/>
        <end position="2136"/>
    </location>
</feature>
<dbReference type="FunFam" id="2.60.200.20:FF:000001">
    <property type="entry name" value="Kinesin family member 1B"/>
    <property type="match status" value="1"/>
</dbReference>
<dbReference type="Pfam" id="PF12473">
    <property type="entry name" value="DUF3694"/>
    <property type="match status" value="1"/>
</dbReference>
<dbReference type="KEGG" id="dpte:113791230"/>
<dbReference type="OMA" id="GAWKPRG"/>
<evidence type="ECO:0000256" key="11">
    <source>
        <dbReference type="SAM" id="Coils"/>
    </source>
</evidence>
<evidence type="ECO:0000259" key="13">
    <source>
        <dbReference type="PROSITE" id="PS50003"/>
    </source>
</evidence>
<dbReference type="PROSITE" id="PS50067">
    <property type="entry name" value="KINESIN_MOTOR_2"/>
    <property type="match status" value="1"/>
</dbReference>
<dbReference type="Gene3D" id="6.10.250.2520">
    <property type="match status" value="1"/>
</dbReference>
<reference evidence="16" key="1">
    <citation type="submission" date="2025-08" db="UniProtKB">
        <authorList>
            <consortium name="RefSeq"/>
        </authorList>
    </citation>
    <scope>IDENTIFICATION</scope>
    <source>
        <strain evidence="16">Airmid</strain>
    </source>
</reference>
<feature type="compositionally biased region" description="Low complexity" evidence="12">
    <location>
        <begin position="1875"/>
        <end position="1892"/>
    </location>
</feature>
<evidence type="ECO:0000256" key="6">
    <source>
        <dbReference type="ARBA" id="ARBA00022840"/>
    </source>
</evidence>
<evidence type="ECO:0000256" key="9">
    <source>
        <dbReference type="ARBA" id="ARBA00023212"/>
    </source>
</evidence>
<dbReference type="SUPFAM" id="SSF52540">
    <property type="entry name" value="P-loop containing nucleoside triphosphate hydrolases"/>
    <property type="match status" value="1"/>
</dbReference>
<evidence type="ECO:0000256" key="8">
    <source>
        <dbReference type="ARBA" id="ARBA00023175"/>
    </source>
</evidence>
<evidence type="ECO:0000313" key="15">
    <source>
        <dbReference type="Proteomes" id="UP000515146"/>
    </source>
</evidence>
<dbReference type="CDD" id="cd01365">
    <property type="entry name" value="KISc_KIF1A_KIF1B"/>
    <property type="match status" value="1"/>
</dbReference>
<evidence type="ECO:0000256" key="1">
    <source>
        <dbReference type="ARBA" id="ARBA00004245"/>
    </source>
</evidence>
<keyword evidence="3" id="KW-0963">Cytoplasm</keyword>
<dbReference type="Gene3D" id="2.30.29.30">
    <property type="entry name" value="Pleckstrin-homology domain (PH domain)/Phosphotyrosine-binding domain (PTB)"/>
    <property type="match status" value="1"/>
</dbReference>
<dbReference type="SMART" id="SM00129">
    <property type="entry name" value="KISc"/>
    <property type="match status" value="1"/>
</dbReference>
<dbReference type="SUPFAM" id="SSF49879">
    <property type="entry name" value="SMAD/FHA domain"/>
    <property type="match status" value="1"/>
</dbReference>
<dbReference type="FunFam" id="3.40.850.10:FF:000004">
    <property type="entry name" value="Kinesin-like protein isoform 2"/>
    <property type="match status" value="1"/>
</dbReference>
<dbReference type="GO" id="GO:0005874">
    <property type="term" value="C:microtubule"/>
    <property type="evidence" value="ECO:0007669"/>
    <property type="project" value="UniProtKB-KW"/>
</dbReference>
<feature type="region of interest" description="Disordered" evidence="12">
    <location>
        <begin position="2061"/>
        <end position="2136"/>
    </location>
</feature>
<dbReference type="SMART" id="SM00233">
    <property type="entry name" value="PH"/>
    <property type="match status" value="1"/>
</dbReference>